<evidence type="ECO:0000313" key="8">
    <source>
        <dbReference type="Proteomes" id="UP000318834"/>
    </source>
</evidence>
<keyword evidence="1" id="KW-0575">Peroxidase</keyword>
<evidence type="ECO:0000256" key="4">
    <source>
        <dbReference type="ARBA" id="ARBA00023284"/>
    </source>
</evidence>
<dbReference type="InterPro" id="IPR000866">
    <property type="entry name" value="AhpC/TSA"/>
</dbReference>
<feature type="active site" description="Cysteine sulfenic acid (-SOH) intermediate; for peroxidase activity" evidence="5">
    <location>
        <position position="45"/>
    </location>
</feature>
<protein>
    <submittedName>
        <fullName evidence="7">Peroxiredoxin</fullName>
    </submittedName>
</protein>
<gene>
    <name evidence="7" type="ORF">E6H05_00720</name>
</gene>
<evidence type="ECO:0000256" key="1">
    <source>
        <dbReference type="ARBA" id="ARBA00022559"/>
    </source>
</evidence>
<dbReference type="InterPro" id="IPR024706">
    <property type="entry name" value="Peroxiredoxin_AhpC-typ"/>
</dbReference>
<dbReference type="SUPFAM" id="SSF52833">
    <property type="entry name" value="Thioredoxin-like"/>
    <property type="match status" value="1"/>
</dbReference>
<dbReference type="GO" id="GO:0004601">
    <property type="term" value="F:peroxidase activity"/>
    <property type="evidence" value="ECO:0007669"/>
    <property type="project" value="UniProtKB-KW"/>
</dbReference>
<reference evidence="7 8" key="1">
    <citation type="journal article" date="2019" name="Nat. Microbiol.">
        <title>Mediterranean grassland soil C-N compound turnover is dependent on rainfall and depth, and is mediated by genomically divergent microorganisms.</title>
        <authorList>
            <person name="Diamond S."/>
            <person name="Andeer P.F."/>
            <person name="Li Z."/>
            <person name="Crits-Christoph A."/>
            <person name="Burstein D."/>
            <person name="Anantharaman K."/>
            <person name="Lane K.R."/>
            <person name="Thomas B.C."/>
            <person name="Pan C."/>
            <person name="Northen T.R."/>
            <person name="Banfield J.F."/>
        </authorList>
    </citation>
    <scope>NUCLEOTIDE SEQUENCE [LARGE SCALE GENOMIC DNA]</scope>
    <source>
        <strain evidence="7">NP_8</strain>
    </source>
</reference>
<evidence type="ECO:0000256" key="2">
    <source>
        <dbReference type="ARBA" id="ARBA00022862"/>
    </source>
</evidence>
<name>A0A537J0V6_9BACT</name>
<comment type="caution">
    <text evidence="7">The sequence shown here is derived from an EMBL/GenBank/DDBJ whole genome shotgun (WGS) entry which is preliminary data.</text>
</comment>
<evidence type="ECO:0000313" key="7">
    <source>
        <dbReference type="EMBL" id="TMI77194.1"/>
    </source>
</evidence>
<dbReference type="EMBL" id="VBAP01000005">
    <property type="protein sequence ID" value="TMI77194.1"/>
    <property type="molecule type" value="Genomic_DNA"/>
</dbReference>
<sequence>MAVEIGKRVPDVTLVSSERKAAKLSEFLGKPTVLVFFPGAFTGVCTKELCTFRDGMTKFNEMKAQVLAISVDSPFAQKAFAEQNKLNFTLLSDFRREAVRTFGIEDPNFINGLLPGVAKRSVFVLDKNGIVTYRWVSDNPGVEPTYQEVEAAVRKLAN</sequence>
<evidence type="ECO:0000259" key="6">
    <source>
        <dbReference type="PROSITE" id="PS51352"/>
    </source>
</evidence>
<evidence type="ECO:0000256" key="3">
    <source>
        <dbReference type="ARBA" id="ARBA00023002"/>
    </source>
</evidence>
<dbReference type="PIRSF" id="PIRSF000239">
    <property type="entry name" value="AHPC"/>
    <property type="match status" value="1"/>
</dbReference>
<dbReference type="InterPro" id="IPR013766">
    <property type="entry name" value="Thioredoxin_domain"/>
</dbReference>
<dbReference type="CDD" id="cd03018">
    <property type="entry name" value="PRX_AhpE_like"/>
    <property type="match status" value="1"/>
</dbReference>
<feature type="domain" description="Thioredoxin" evidence="6">
    <location>
        <begin position="3"/>
        <end position="158"/>
    </location>
</feature>
<keyword evidence="4" id="KW-0676">Redox-active center</keyword>
<dbReference type="Proteomes" id="UP000318834">
    <property type="component" value="Unassembled WGS sequence"/>
</dbReference>
<dbReference type="Gene3D" id="3.40.30.10">
    <property type="entry name" value="Glutaredoxin"/>
    <property type="match status" value="1"/>
</dbReference>
<dbReference type="AlphaFoldDB" id="A0A537J0V6"/>
<proteinExistence type="predicted"/>
<keyword evidence="2" id="KW-0049">Antioxidant</keyword>
<dbReference type="PANTHER" id="PTHR43110">
    <property type="entry name" value="THIOL PEROXIDASE"/>
    <property type="match status" value="1"/>
</dbReference>
<dbReference type="PANTHER" id="PTHR43110:SF1">
    <property type="entry name" value="THIOL PEROXIDASE"/>
    <property type="match status" value="1"/>
</dbReference>
<dbReference type="InterPro" id="IPR036249">
    <property type="entry name" value="Thioredoxin-like_sf"/>
</dbReference>
<organism evidence="7 8">
    <name type="scientific">Candidatus Segetimicrobium genomatis</name>
    <dbReference type="NCBI Taxonomy" id="2569760"/>
    <lineage>
        <taxon>Bacteria</taxon>
        <taxon>Bacillati</taxon>
        <taxon>Candidatus Sysuimicrobiota</taxon>
        <taxon>Candidatus Sysuimicrobiia</taxon>
        <taxon>Candidatus Sysuimicrobiales</taxon>
        <taxon>Candidatus Segetimicrobiaceae</taxon>
        <taxon>Candidatus Segetimicrobium</taxon>
    </lineage>
</organism>
<dbReference type="InterPro" id="IPR050455">
    <property type="entry name" value="Tpx_Peroxidase_subfamily"/>
</dbReference>
<keyword evidence="3" id="KW-0560">Oxidoreductase</keyword>
<dbReference type="Pfam" id="PF00578">
    <property type="entry name" value="AhpC-TSA"/>
    <property type="match status" value="1"/>
</dbReference>
<evidence type="ECO:0000256" key="5">
    <source>
        <dbReference type="PIRSR" id="PIRSR000239-1"/>
    </source>
</evidence>
<dbReference type="PROSITE" id="PS51352">
    <property type="entry name" value="THIOREDOXIN_2"/>
    <property type="match status" value="1"/>
</dbReference>
<accession>A0A537J0V6</accession>